<feature type="transmembrane region" description="Helical" evidence="2">
    <location>
        <begin position="12"/>
        <end position="30"/>
    </location>
</feature>
<keyword evidence="1" id="KW-0802">TPR repeat</keyword>
<dbReference type="Proteomes" id="UP000003477">
    <property type="component" value="Unassembled WGS sequence"/>
</dbReference>
<accession>G5J2F3</accession>
<dbReference type="PATRIC" id="fig|423471.3.peg.1576"/>
<keyword evidence="2" id="KW-1133">Transmembrane helix</keyword>
<gene>
    <name evidence="3" type="ORF">CWATWH0003_1686</name>
</gene>
<evidence type="ECO:0000256" key="2">
    <source>
        <dbReference type="SAM" id="Phobius"/>
    </source>
</evidence>
<dbReference type="PROSITE" id="PS50005">
    <property type="entry name" value="TPR"/>
    <property type="match status" value="1"/>
</dbReference>
<keyword evidence="2" id="KW-0812">Transmembrane</keyword>
<dbReference type="SUPFAM" id="SSF48452">
    <property type="entry name" value="TPR-like"/>
    <property type="match status" value="1"/>
</dbReference>
<evidence type="ECO:0000256" key="1">
    <source>
        <dbReference type="PROSITE-ProRule" id="PRU00339"/>
    </source>
</evidence>
<evidence type="ECO:0000313" key="3">
    <source>
        <dbReference type="EMBL" id="EHJ13616.1"/>
    </source>
</evidence>
<sequence length="242" mass="27247">MDNLPRISPRKLIVGSILLLLLGFWAWLHYTTQGQLWQIRQELAYWKKNTPKYRYNTYRYRSASVTEVIASLYNSIDSSDPNVAKALALIPEIYGSGTPDSSTNDPSRREKHFESLKEALIVAQQIDKSKEKAEVLIRIAHAYIKLSDSTQAVAVFKQALTVAQQIDDSGDKVGILQKIAYASLELSDSTQAVAVLKQALTIAQQIDDSGDKGWILKDKAWILKRSPTTTLHYQKGHKTQPF</sequence>
<dbReference type="GeneID" id="88765453"/>
<evidence type="ECO:0000313" key="4">
    <source>
        <dbReference type="Proteomes" id="UP000003477"/>
    </source>
</evidence>
<proteinExistence type="predicted"/>
<dbReference type="Pfam" id="PF13181">
    <property type="entry name" value="TPR_8"/>
    <property type="match status" value="2"/>
</dbReference>
<keyword evidence="2" id="KW-0472">Membrane</keyword>
<feature type="repeat" description="TPR" evidence="1">
    <location>
        <begin position="133"/>
        <end position="166"/>
    </location>
</feature>
<dbReference type="AlphaFoldDB" id="G5J2F3"/>
<dbReference type="EMBL" id="AESD01000258">
    <property type="protein sequence ID" value="EHJ13616.1"/>
    <property type="molecule type" value="Genomic_DNA"/>
</dbReference>
<dbReference type="InterPro" id="IPR011990">
    <property type="entry name" value="TPR-like_helical_dom_sf"/>
</dbReference>
<dbReference type="InterPro" id="IPR019734">
    <property type="entry name" value="TPR_rpt"/>
</dbReference>
<dbReference type="SMART" id="SM00028">
    <property type="entry name" value="TPR"/>
    <property type="match status" value="2"/>
</dbReference>
<comment type="caution">
    <text evidence="3">The sequence shown here is derived from an EMBL/GenBank/DDBJ whole genome shotgun (WGS) entry which is preliminary data.</text>
</comment>
<protein>
    <submittedName>
        <fullName evidence="3">TPR domain protein, putative</fullName>
    </submittedName>
</protein>
<dbReference type="Gene3D" id="1.25.40.10">
    <property type="entry name" value="Tetratricopeptide repeat domain"/>
    <property type="match status" value="1"/>
</dbReference>
<organism evidence="3 4">
    <name type="scientific">Crocosphaera watsonii WH 0003</name>
    <dbReference type="NCBI Taxonomy" id="423471"/>
    <lineage>
        <taxon>Bacteria</taxon>
        <taxon>Bacillati</taxon>
        <taxon>Cyanobacteriota</taxon>
        <taxon>Cyanophyceae</taxon>
        <taxon>Oscillatoriophycideae</taxon>
        <taxon>Chroococcales</taxon>
        <taxon>Aphanothecaceae</taxon>
        <taxon>Crocosphaera</taxon>
    </lineage>
</organism>
<name>G5J2F3_CROWT</name>
<reference evidence="3 4" key="1">
    <citation type="journal article" date="2011" name="Front. Microbiol.">
        <title>Two Strains of Crocosphaera watsonii with Highly Conserved Genomes are Distinguished by Strain-Specific Features.</title>
        <authorList>
            <person name="Bench S.R."/>
            <person name="Ilikchyan I.N."/>
            <person name="Tripp H.J."/>
            <person name="Zehr J.P."/>
        </authorList>
    </citation>
    <scope>NUCLEOTIDE SEQUENCE [LARGE SCALE GENOMIC DNA]</scope>
    <source>
        <strain evidence="3 4">WH 0003</strain>
    </source>
</reference>
<dbReference type="RefSeq" id="WP_007310075.1">
    <property type="nucleotide sequence ID" value="NZ_AESD01000258.1"/>
</dbReference>